<reference evidence="6 7" key="1">
    <citation type="submission" date="2015-08" db="EMBL/GenBank/DDBJ databases">
        <title>Antibacterial properties of a collection of Vibrionaceae strains.</title>
        <authorList>
            <person name="Giubergia S."/>
        </authorList>
    </citation>
    <scope>NUCLEOTIDE SEQUENCE [LARGE SCALE GENOMIC DNA]</scope>
    <source>
        <strain evidence="6 7">S0821</strain>
    </source>
</reference>
<evidence type="ECO:0000313" key="7">
    <source>
        <dbReference type="Proteomes" id="UP000051221"/>
    </source>
</evidence>
<accession>A0A0Q2MFG0</accession>
<organism evidence="6 7">
    <name type="scientific">Vibrio furnissii</name>
    <dbReference type="NCBI Taxonomy" id="29494"/>
    <lineage>
        <taxon>Bacteria</taxon>
        <taxon>Pseudomonadati</taxon>
        <taxon>Pseudomonadota</taxon>
        <taxon>Gammaproteobacteria</taxon>
        <taxon>Vibrionales</taxon>
        <taxon>Vibrionaceae</taxon>
        <taxon>Vibrio</taxon>
    </lineage>
</organism>
<protein>
    <submittedName>
        <fullName evidence="6">LysR family transcriptional regulator</fullName>
    </submittedName>
</protein>
<dbReference type="Proteomes" id="UP000051221">
    <property type="component" value="Unassembled WGS sequence"/>
</dbReference>
<dbReference type="PANTHER" id="PTHR30537">
    <property type="entry name" value="HTH-TYPE TRANSCRIPTIONAL REGULATOR"/>
    <property type="match status" value="1"/>
</dbReference>
<dbReference type="InterPro" id="IPR058163">
    <property type="entry name" value="LysR-type_TF_proteobact-type"/>
</dbReference>
<dbReference type="AlphaFoldDB" id="A0A0Q2MFG0"/>
<evidence type="ECO:0000256" key="3">
    <source>
        <dbReference type="ARBA" id="ARBA00023125"/>
    </source>
</evidence>
<dbReference type="Gene3D" id="1.10.10.10">
    <property type="entry name" value="Winged helix-like DNA-binding domain superfamily/Winged helix DNA-binding domain"/>
    <property type="match status" value="1"/>
</dbReference>
<dbReference type="InterPro" id="IPR000847">
    <property type="entry name" value="LysR_HTH_N"/>
</dbReference>
<keyword evidence="7" id="KW-1185">Reference proteome</keyword>
<proteinExistence type="inferred from homology"/>
<comment type="similarity">
    <text evidence="1">Belongs to the LysR transcriptional regulatory family.</text>
</comment>
<dbReference type="GO" id="GO:0003677">
    <property type="term" value="F:DNA binding"/>
    <property type="evidence" value="ECO:0007669"/>
    <property type="project" value="UniProtKB-KW"/>
</dbReference>
<evidence type="ECO:0000256" key="1">
    <source>
        <dbReference type="ARBA" id="ARBA00009437"/>
    </source>
</evidence>
<dbReference type="RefSeq" id="WP_055465662.1">
    <property type="nucleotide sequence ID" value="NZ_LKHS01000005.1"/>
</dbReference>
<keyword evidence="4" id="KW-0804">Transcription</keyword>
<dbReference type="PROSITE" id="PS50931">
    <property type="entry name" value="HTH_LYSR"/>
    <property type="match status" value="1"/>
</dbReference>
<dbReference type="EMBL" id="LKHS01000005">
    <property type="protein sequence ID" value="KQH86737.1"/>
    <property type="molecule type" value="Genomic_DNA"/>
</dbReference>
<dbReference type="Pfam" id="PF00126">
    <property type="entry name" value="HTH_1"/>
    <property type="match status" value="1"/>
</dbReference>
<evidence type="ECO:0000259" key="5">
    <source>
        <dbReference type="PROSITE" id="PS50931"/>
    </source>
</evidence>
<dbReference type="InterPro" id="IPR005119">
    <property type="entry name" value="LysR_subst-bd"/>
</dbReference>
<keyword evidence="2" id="KW-0805">Transcription regulation</keyword>
<dbReference type="InterPro" id="IPR036388">
    <property type="entry name" value="WH-like_DNA-bd_sf"/>
</dbReference>
<dbReference type="InterPro" id="IPR036390">
    <property type="entry name" value="WH_DNA-bd_sf"/>
</dbReference>
<sequence length="303" mass="33442">MRKDDHFSGITAFVCTAQHKTFTAAAERLNLTKSAVAKSVSRLEERLGVKLLHRSTRQLTLTPEGEAYLKSCLDILGQLECAEALLQAKVDKPSGKLRIDLPAAFGRKKVLPLLLAMSAQYPELSLAVTFNERFVDIVEEGLDVVVRIGELQESSGLVARHLTVQKMVMCAAPDYVSRRGVPSSFDDLKNHDCVVSLKQNQPLSWVVKNCNGETVRFKPPATHEFSDGDAIREAVIAGCGISQLPLWLIRDDLQAGRLQEVLPGHCAGSSPIHAVWPKNRHLLPKVRFVIDELVAFAQQGQFD</sequence>
<evidence type="ECO:0000313" key="6">
    <source>
        <dbReference type="EMBL" id="KQH86737.1"/>
    </source>
</evidence>
<dbReference type="SUPFAM" id="SSF53850">
    <property type="entry name" value="Periplasmic binding protein-like II"/>
    <property type="match status" value="1"/>
</dbReference>
<comment type="caution">
    <text evidence="6">The sequence shown here is derived from an EMBL/GenBank/DDBJ whole genome shotgun (WGS) entry which is preliminary data.</text>
</comment>
<name>A0A0Q2MFG0_VIBFU</name>
<dbReference type="GO" id="GO:0003700">
    <property type="term" value="F:DNA-binding transcription factor activity"/>
    <property type="evidence" value="ECO:0007669"/>
    <property type="project" value="InterPro"/>
</dbReference>
<keyword evidence="3" id="KW-0238">DNA-binding</keyword>
<dbReference type="Gene3D" id="3.40.190.290">
    <property type="match status" value="1"/>
</dbReference>
<dbReference type="SUPFAM" id="SSF46785">
    <property type="entry name" value="Winged helix' DNA-binding domain"/>
    <property type="match status" value="1"/>
</dbReference>
<dbReference type="FunFam" id="1.10.10.10:FF:000001">
    <property type="entry name" value="LysR family transcriptional regulator"/>
    <property type="match status" value="1"/>
</dbReference>
<dbReference type="PANTHER" id="PTHR30537:SF5">
    <property type="entry name" value="HTH-TYPE TRANSCRIPTIONAL ACTIVATOR TTDR-RELATED"/>
    <property type="match status" value="1"/>
</dbReference>
<dbReference type="InParanoid" id="A0A0Q2MFG0"/>
<dbReference type="Pfam" id="PF03466">
    <property type="entry name" value="LysR_substrate"/>
    <property type="match status" value="1"/>
</dbReference>
<evidence type="ECO:0000256" key="4">
    <source>
        <dbReference type="ARBA" id="ARBA00023163"/>
    </source>
</evidence>
<feature type="domain" description="HTH lysR-type" evidence="5">
    <location>
        <begin position="12"/>
        <end position="62"/>
    </location>
</feature>
<dbReference type="PRINTS" id="PR00039">
    <property type="entry name" value="HTHLYSR"/>
</dbReference>
<gene>
    <name evidence="6" type="ORF">AMR76_06510</name>
</gene>
<evidence type="ECO:0000256" key="2">
    <source>
        <dbReference type="ARBA" id="ARBA00023015"/>
    </source>
</evidence>
<dbReference type="CDD" id="cd08475">
    <property type="entry name" value="PBP2_CrgA_like_6"/>
    <property type="match status" value="1"/>
</dbReference>